<evidence type="ECO:0000256" key="5">
    <source>
        <dbReference type="ARBA" id="ARBA00022825"/>
    </source>
</evidence>
<evidence type="ECO:0000313" key="8">
    <source>
        <dbReference type="EMBL" id="MQX15751.1"/>
    </source>
</evidence>
<evidence type="ECO:0000256" key="6">
    <source>
        <dbReference type="RuleBase" id="RU003567"/>
    </source>
</evidence>
<gene>
    <name evidence="8" type="ORF">GHK62_13545</name>
</gene>
<dbReference type="GO" id="GO:0051117">
    <property type="term" value="F:ATPase binding"/>
    <property type="evidence" value="ECO:0007669"/>
    <property type="project" value="TreeGrafter"/>
</dbReference>
<keyword evidence="7" id="KW-0732">Signal</keyword>
<sequence>MRPTSICLLATVALSTFSAPLQAATLRVMSDASSPQSVSAVKIVYTGEVNQDKIAALASALDEINVKYKSAHDIYLYISSPGGKVDSGNVGYQVIRSSMVPVTTINLSMVGSAATMLYCAGQKRLVLDDTSFLLHAPTRWIQGELAANQIINQQESLATSHTELKTIYRTCTNLSDERIEEITYSEDTHVFAGVDKALSIGLATGTARNVEPADATWYIYDGPSDDG</sequence>
<evidence type="ECO:0000256" key="4">
    <source>
        <dbReference type="ARBA" id="ARBA00022801"/>
    </source>
</evidence>
<organism evidence="8 9">
    <name type="scientific">Sinorhizobium terangae</name>
    <dbReference type="NCBI Taxonomy" id="110322"/>
    <lineage>
        <taxon>Bacteria</taxon>
        <taxon>Pseudomonadati</taxon>
        <taxon>Pseudomonadota</taxon>
        <taxon>Alphaproteobacteria</taxon>
        <taxon>Hyphomicrobiales</taxon>
        <taxon>Rhizobiaceae</taxon>
        <taxon>Sinorhizobium/Ensifer group</taxon>
        <taxon>Sinorhizobium</taxon>
    </lineage>
</organism>
<dbReference type="Gene3D" id="3.90.226.10">
    <property type="entry name" value="2-enoyl-CoA Hydratase, Chain A, domain 1"/>
    <property type="match status" value="1"/>
</dbReference>
<comment type="caution">
    <text evidence="8">The sequence shown here is derived from an EMBL/GenBank/DDBJ whole genome shotgun (WGS) entry which is preliminary data.</text>
</comment>
<dbReference type="GO" id="GO:0009368">
    <property type="term" value="C:endopeptidase Clp complex"/>
    <property type="evidence" value="ECO:0007669"/>
    <property type="project" value="TreeGrafter"/>
</dbReference>
<keyword evidence="4" id="KW-0378">Hydrolase</keyword>
<proteinExistence type="inferred from homology"/>
<reference evidence="8 9" key="1">
    <citation type="journal article" date="2013" name="Genome Biol.">
        <title>Comparative genomics of the core and accessory genomes of 48 Sinorhizobium strains comprising five genospecies.</title>
        <authorList>
            <person name="Sugawara M."/>
            <person name="Epstein B."/>
            <person name="Badgley B.D."/>
            <person name="Unno T."/>
            <person name="Xu L."/>
            <person name="Reese J."/>
            <person name="Gyaneshwar P."/>
            <person name="Denny R."/>
            <person name="Mudge J."/>
            <person name="Bharti A.K."/>
            <person name="Farmer A.D."/>
            <person name="May G.D."/>
            <person name="Woodward J.E."/>
            <person name="Medigue C."/>
            <person name="Vallenet D."/>
            <person name="Lajus A."/>
            <person name="Rouy Z."/>
            <person name="Martinez-Vaz B."/>
            <person name="Tiffin P."/>
            <person name="Young N.D."/>
            <person name="Sadowsky M.J."/>
        </authorList>
    </citation>
    <scope>NUCLEOTIDE SEQUENCE [LARGE SCALE GENOMIC DNA]</scope>
    <source>
        <strain evidence="8 9">USDA4894</strain>
    </source>
</reference>
<evidence type="ECO:0000256" key="3">
    <source>
        <dbReference type="ARBA" id="ARBA00022670"/>
    </source>
</evidence>
<dbReference type="InterPro" id="IPR029045">
    <property type="entry name" value="ClpP/crotonase-like_dom_sf"/>
</dbReference>
<dbReference type="InterPro" id="IPR023562">
    <property type="entry name" value="ClpP/TepA"/>
</dbReference>
<dbReference type="PANTHER" id="PTHR10381:SF70">
    <property type="entry name" value="ATP-DEPENDENT CLP PROTEASE PROTEOLYTIC SUBUNIT"/>
    <property type="match status" value="1"/>
</dbReference>
<dbReference type="Pfam" id="PF00574">
    <property type="entry name" value="CLP_protease"/>
    <property type="match status" value="1"/>
</dbReference>
<dbReference type="PANTHER" id="PTHR10381">
    <property type="entry name" value="ATP-DEPENDENT CLP PROTEASE PROTEOLYTIC SUBUNIT"/>
    <property type="match status" value="1"/>
</dbReference>
<dbReference type="GO" id="GO:0004176">
    <property type="term" value="F:ATP-dependent peptidase activity"/>
    <property type="evidence" value="ECO:0007669"/>
    <property type="project" value="InterPro"/>
</dbReference>
<accession>A0A6N7LD11</accession>
<evidence type="ECO:0000256" key="1">
    <source>
        <dbReference type="ARBA" id="ARBA00007039"/>
    </source>
</evidence>
<dbReference type="GO" id="GO:0004252">
    <property type="term" value="F:serine-type endopeptidase activity"/>
    <property type="evidence" value="ECO:0007669"/>
    <property type="project" value="InterPro"/>
</dbReference>
<evidence type="ECO:0000313" key="9">
    <source>
        <dbReference type="Proteomes" id="UP000439983"/>
    </source>
</evidence>
<dbReference type="RefSeq" id="WP_153439703.1">
    <property type="nucleotide sequence ID" value="NZ_JACIGA010000028.1"/>
</dbReference>
<keyword evidence="3" id="KW-0645">Protease</keyword>
<evidence type="ECO:0000256" key="7">
    <source>
        <dbReference type="SAM" id="SignalP"/>
    </source>
</evidence>
<feature type="chain" id="PRO_5026881786" description="ATP-dependent Clp protease proteolytic subunit" evidence="7">
    <location>
        <begin position="24"/>
        <end position="227"/>
    </location>
</feature>
<name>A0A6N7LD11_SINTE</name>
<dbReference type="EMBL" id="WITC01000053">
    <property type="protein sequence ID" value="MQX15751.1"/>
    <property type="molecule type" value="Genomic_DNA"/>
</dbReference>
<comment type="similarity">
    <text evidence="1 6">Belongs to the peptidase S14 family.</text>
</comment>
<dbReference type="Proteomes" id="UP000439983">
    <property type="component" value="Unassembled WGS sequence"/>
</dbReference>
<feature type="signal peptide" evidence="7">
    <location>
        <begin position="1"/>
        <end position="23"/>
    </location>
</feature>
<dbReference type="OrthoDB" id="9082001at2"/>
<dbReference type="GO" id="GO:0006515">
    <property type="term" value="P:protein quality control for misfolded or incompletely synthesized proteins"/>
    <property type="evidence" value="ECO:0007669"/>
    <property type="project" value="TreeGrafter"/>
</dbReference>
<dbReference type="InterPro" id="IPR001907">
    <property type="entry name" value="ClpP"/>
</dbReference>
<keyword evidence="5" id="KW-0720">Serine protease</keyword>
<dbReference type="SUPFAM" id="SSF52096">
    <property type="entry name" value="ClpP/crotonase"/>
    <property type="match status" value="1"/>
</dbReference>
<dbReference type="AlphaFoldDB" id="A0A6N7LD11"/>
<keyword evidence="2" id="KW-0963">Cytoplasm</keyword>
<protein>
    <recommendedName>
        <fullName evidence="6">ATP-dependent Clp protease proteolytic subunit</fullName>
    </recommendedName>
</protein>
<dbReference type="PRINTS" id="PR00127">
    <property type="entry name" value="CLPPROTEASEP"/>
</dbReference>
<evidence type="ECO:0000256" key="2">
    <source>
        <dbReference type="ARBA" id="ARBA00022490"/>
    </source>
</evidence>
<keyword evidence="9" id="KW-1185">Reference proteome</keyword>